<evidence type="ECO:0000313" key="1">
    <source>
        <dbReference type="EMBL" id="ASU86303.1"/>
    </source>
</evidence>
<sequence>MAVRRLSVSVPDEVADLVRAAAKESGQSVSSWAKDAFQEKLRAAAWRQQVEESSRELIAAYEAEHGPLSEESRQRARQFMREAGLLPDDKGPTIC</sequence>
<dbReference type="OrthoDB" id="3830355at2"/>
<accession>A0A223SDZ4</accession>
<proteinExistence type="predicted"/>
<dbReference type="EMBL" id="CP022753">
    <property type="protein sequence ID" value="ASU86303.1"/>
    <property type="molecule type" value="Genomic_DNA"/>
</dbReference>
<protein>
    <submittedName>
        <fullName evidence="1">Ribbon-helix-helix protein, CopG family</fullName>
    </submittedName>
</protein>
<name>A0A223SDZ4_9ACTN</name>
<dbReference type="GO" id="GO:0006355">
    <property type="term" value="P:regulation of DNA-templated transcription"/>
    <property type="evidence" value="ECO:0007669"/>
    <property type="project" value="InterPro"/>
</dbReference>
<gene>
    <name evidence="1" type="ORF">CDO52_18670</name>
</gene>
<dbReference type="AlphaFoldDB" id="A0A223SDZ4"/>
<dbReference type="KEGG" id="ngv:CDO52_18670"/>
<organism evidence="1 2">
    <name type="scientific">Nocardiopsis gilva YIM 90087</name>
    <dbReference type="NCBI Taxonomy" id="1235441"/>
    <lineage>
        <taxon>Bacteria</taxon>
        <taxon>Bacillati</taxon>
        <taxon>Actinomycetota</taxon>
        <taxon>Actinomycetes</taxon>
        <taxon>Streptosporangiales</taxon>
        <taxon>Nocardiopsidaceae</taxon>
        <taxon>Nocardiopsis</taxon>
    </lineage>
</organism>
<reference evidence="1 2" key="1">
    <citation type="submission" date="2017-08" db="EMBL/GenBank/DDBJ databases">
        <title>The complete genome sequence of Nocardiopsis gilva YIM 90087.</title>
        <authorList>
            <person name="Yin M."/>
            <person name="Tang S."/>
        </authorList>
    </citation>
    <scope>NUCLEOTIDE SEQUENCE [LARGE SCALE GENOMIC DNA]</scope>
    <source>
        <strain evidence="1 2">YIM 90087</strain>
    </source>
</reference>
<keyword evidence="2" id="KW-1185">Reference proteome</keyword>
<dbReference type="Proteomes" id="UP000215005">
    <property type="component" value="Chromosome"/>
</dbReference>
<dbReference type="InterPro" id="IPR010985">
    <property type="entry name" value="Ribbon_hlx_hlx"/>
</dbReference>
<evidence type="ECO:0000313" key="2">
    <source>
        <dbReference type="Proteomes" id="UP000215005"/>
    </source>
</evidence>
<dbReference type="SUPFAM" id="SSF47598">
    <property type="entry name" value="Ribbon-helix-helix"/>
    <property type="match status" value="1"/>
</dbReference>